<evidence type="ECO:0000256" key="1">
    <source>
        <dbReference type="ARBA" id="ARBA00022618"/>
    </source>
</evidence>
<feature type="compositionally biased region" description="Polar residues" evidence="9">
    <location>
        <begin position="45"/>
        <end position="61"/>
    </location>
</feature>
<dbReference type="Gene3D" id="3.30.1330.60">
    <property type="entry name" value="OmpA-like domain"/>
    <property type="match status" value="1"/>
</dbReference>
<comment type="function">
    <text evidence="8">Part of the Tol-Pal system, which plays a role in outer membrane invagination during cell division and is important for maintaining outer membrane integrity.</text>
</comment>
<keyword evidence="4 8" id="KW-0564">Palmitate</keyword>
<dbReference type="Proteomes" id="UP000809431">
    <property type="component" value="Unassembled WGS sequence"/>
</dbReference>
<dbReference type="CDD" id="cd07185">
    <property type="entry name" value="OmpA_C-like"/>
    <property type="match status" value="1"/>
</dbReference>
<comment type="subcellular location">
    <subcellularLocation>
        <location evidence="8">Cell outer membrane</location>
        <topology evidence="8">Lipid-anchor</topology>
    </subcellularLocation>
</comment>
<feature type="compositionally biased region" description="Basic and acidic residues" evidence="9">
    <location>
        <begin position="149"/>
        <end position="164"/>
    </location>
</feature>
<dbReference type="PROSITE" id="PS51257">
    <property type="entry name" value="PROKAR_LIPOPROTEIN"/>
    <property type="match status" value="1"/>
</dbReference>
<comment type="similarity">
    <text evidence="8">Belongs to the Pal lipoprotein family.</text>
</comment>
<dbReference type="InterPro" id="IPR039001">
    <property type="entry name" value="Pal"/>
</dbReference>
<dbReference type="EMBL" id="JAESND010000005">
    <property type="protein sequence ID" value="MBM3116561.1"/>
    <property type="molecule type" value="Genomic_DNA"/>
</dbReference>
<evidence type="ECO:0000256" key="10">
    <source>
        <dbReference type="SAM" id="SignalP"/>
    </source>
</evidence>
<dbReference type="SUPFAM" id="SSF103088">
    <property type="entry name" value="OmpA-like"/>
    <property type="match status" value="1"/>
</dbReference>
<evidence type="ECO:0000313" key="13">
    <source>
        <dbReference type="Proteomes" id="UP000809431"/>
    </source>
</evidence>
<evidence type="ECO:0000259" key="11">
    <source>
        <dbReference type="PROSITE" id="PS51123"/>
    </source>
</evidence>
<accession>A0ABS2BLR7</accession>
<dbReference type="InterPro" id="IPR006664">
    <property type="entry name" value="OMP_bac"/>
</dbReference>
<reference evidence="12 13" key="1">
    <citation type="submission" date="2021-01" db="EMBL/GenBank/DDBJ databases">
        <title>Draft Genome Sequence and Polyhydroxyalkanoate Biosynthetic Potential of Jeongeupia naejangsanensis Type Strain DSM 24253.</title>
        <authorList>
            <person name="Turrini P."/>
            <person name="Artuso I."/>
            <person name="Lugli G.A."/>
            <person name="Frangipani E."/>
            <person name="Ventura M."/>
            <person name="Visca P."/>
        </authorList>
    </citation>
    <scope>NUCLEOTIDE SEQUENCE [LARGE SCALE GENOMIC DNA]</scope>
    <source>
        <strain evidence="12 13">DSM 24253</strain>
    </source>
</reference>
<keyword evidence="3 8" id="KW-0472">Membrane</keyword>
<feature type="signal peptide" evidence="10">
    <location>
        <begin position="1"/>
        <end position="23"/>
    </location>
</feature>
<dbReference type="PROSITE" id="PS51123">
    <property type="entry name" value="OMPA_2"/>
    <property type="match status" value="1"/>
</dbReference>
<dbReference type="PRINTS" id="PR01021">
    <property type="entry name" value="OMPADOMAIN"/>
</dbReference>
<dbReference type="HAMAP" id="MF_02204">
    <property type="entry name" value="Pal"/>
    <property type="match status" value="1"/>
</dbReference>
<comment type="caution">
    <text evidence="12">The sequence shown here is derived from an EMBL/GenBank/DDBJ whole genome shotgun (WGS) entry which is preliminary data.</text>
</comment>
<protein>
    <recommendedName>
        <fullName evidence="8">Peptidoglycan-associated lipoprotein</fullName>
        <shortName evidence="8">PAL</shortName>
    </recommendedName>
</protein>
<dbReference type="Pfam" id="PF00691">
    <property type="entry name" value="OmpA"/>
    <property type="match status" value="1"/>
</dbReference>
<keyword evidence="2 8" id="KW-0732">Signal</keyword>
<dbReference type="NCBIfam" id="TIGR02802">
    <property type="entry name" value="Pal_lipo"/>
    <property type="match status" value="1"/>
</dbReference>
<gene>
    <name evidence="8 12" type="primary">pal</name>
    <name evidence="12" type="ORF">JMJ54_12030</name>
</gene>
<evidence type="ECO:0000256" key="5">
    <source>
        <dbReference type="ARBA" id="ARBA00023237"/>
    </source>
</evidence>
<feature type="domain" description="OmpA-like" evidence="11">
    <location>
        <begin position="60"/>
        <end position="177"/>
    </location>
</feature>
<keyword evidence="7 8" id="KW-0131">Cell cycle</keyword>
<proteinExistence type="inferred from homology"/>
<feature type="compositionally biased region" description="Polar residues" evidence="9">
    <location>
        <begin position="28"/>
        <end position="38"/>
    </location>
</feature>
<organism evidence="12 13">
    <name type="scientific">Jeongeupia naejangsanensis</name>
    <dbReference type="NCBI Taxonomy" id="613195"/>
    <lineage>
        <taxon>Bacteria</taxon>
        <taxon>Pseudomonadati</taxon>
        <taxon>Pseudomonadota</taxon>
        <taxon>Betaproteobacteria</taxon>
        <taxon>Neisseriales</taxon>
        <taxon>Chitinibacteraceae</taxon>
        <taxon>Jeongeupia</taxon>
    </lineage>
</organism>
<feature type="region of interest" description="Disordered" evidence="9">
    <location>
        <begin position="142"/>
        <end position="179"/>
    </location>
</feature>
<evidence type="ECO:0000256" key="4">
    <source>
        <dbReference type="ARBA" id="ARBA00023139"/>
    </source>
</evidence>
<dbReference type="InterPro" id="IPR036737">
    <property type="entry name" value="OmpA-like_sf"/>
</dbReference>
<comment type="subunit">
    <text evidence="8">The Tol-Pal system is composed of five core proteins: the inner membrane proteins TolA, TolQ and TolR, the periplasmic protein TolB and the outer membrane protein Pal. They form a network linking the inner and outer membranes and the peptidoglycan layer.</text>
</comment>
<feature type="chain" id="PRO_5046699017" description="Peptidoglycan-associated lipoprotein" evidence="10">
    <location>
        <begin position="24"/>
        <end position="179"/>
    </location>
</feature>
<dbReference type="InterPro" id="IPR006690">
    <property type="entry name" value="OMPA-like_CS"/>
</dbReference>
<evidence type="ECO:0000256" key="9">
    <source>
        <dbReference type="SAM" id="MobiDB-lite"/>
    </source>
</evidence>
<evidence type="ECO:0000256" key="2">
    <source>
        <dbReference type="ARBA" id="ARBA00022729"/>
    </source>
</evidence>
<evidence type="ECO:0000313" key="12">
    <source>
        <dbReference type="EMBL" id="MBM3116561.1"/>
    </source>
</evidence>
<evidence type="ECO:0000256" key="3">
    <source>
        <dbReference type="ARBA" id="ARBA00023136"/>
    </source>
</evidence>
<dbReference type="InterPro" id="IPR014169">
    <property type="entry name" value="Pal_lipo_C"/>
</dbReference>
<feature type="region of interest" description="Disordered" evidence="9">
    <location>
        <begin position="20"/>
        <end position="61"/>
    </location>
</feature>
<dbReference type="PROSITE" id="PS01068">
    <property type="entry name" value="OMPA_1"/>
    <property type="match status" value="1"/>
</dbReference>
<dbReference type="PANTHER" id="PTHR30329">
    <property type="entry name" value="STATOR ELEMENT OF FLAGELLAR MOTOR COMPLEX"/>
    <property type="match status" value="1"/>
</dbReference>
<keyword evidence="5 8" id="KW-0998">Cell outer membrane</keyword>
<dbReference type="PANTHER" id="PTHR30329:SF21">
    <property type="entry name" value="LIPOPROTEIN YIAD-RELATED"/>
    <property type="match status" value="1"/>
</dbReference>
<evidence type="ECO:0000256" key="6">
    <source>
        <dbReference type="ARBA" id="ARBA00023288"/>
    </source>
</evidence>
<keyword evidence="6 8" id="KW-0449">Lipoprotein</keyword>
<evidence type="ECO:0000256" key="8">
    <source>
        <dbReference type="HAMAP-Rule" id="MF_02204"/>
    </source>
</evidence>
<keyword evidence="1 8" id="KW-0132">Cell division</keyword>
<sequence>MKKVALSVLMTALLAACSSTPPADPNAGKTTAPVTSGETKPATVDLTQGSDLNKGNNPLTDPNNILSQRRVYFDFDSFVVKSDYQALLAAHAKYLLANKDAKLIVQGNTDDRGTAEYNLALGQKRAEATKKVLLSLGVPESQLESVSFGEEKPLEPGQTDEARSRNRNANLVYKGESAQ</sequence>
<dbReference type="InterPro" id="IPR050330">
    <property type="entry name" value="Bact_OuterMem_StrucFunc"/>
</dbReference>
<evidence type="ECO:0000256" key="7">
    <source>
        <dbReference type="ARBA" id="ARBA00023306"/>
    </source>
</evidence>
<name>A0ABS2BLR7_9NEIS</name>
<keyword evidence="13" id="KW-1185">Reference proteome</keyword>
<dbReference type="RefSeq" id="WP_203538803.1">
    <property type="nucleotide sequence ID" value="NZ_JAESND010000005.1"/>
</dbReference>
<dbReference type="InterPro" id="IPR006665">
    <property type="entry name" value="OmpA-like"/>
</dbReference>